<evidence type="ECO:0000256" key="3">
    <source>
        <dbReference type="ARBA" id="ARBA00022475"/>
    </source>
</evidence>
<feature type="transmembrane region" description="Helical" evidence="7">
    <location>
        <begin position="106"/>
        <end position="129"/>
    </location>
</feature>
<name>A0A6B1DRG9_9CHLR</name>
<dbReference type="Pfam" id="PF04039">
    <property type="entry name" value="MnhB"/>
    <property type="match status" value="1"/>
</dbReference>
<comment type="caution">
    <text evidence="9">The sequence shown here is derived from an EMBL/GenBank/DDBJ whole genome shotgun (WGS) entry which is preliminary data.</text>
</comment>
<keyword evidence="3" id="KW-1003">Cell membrane</keyword>
<evidence type="ECO:0000256" key="1">
    <source>
        <dbReference type="ARBA" id="ARBA00004651"/>
    </source>
</evidence>
<feature type="transmembrane region" description="Helical" evidence="7">
    <location>
        <begin position="36"/>
        <end position="58"/>
    </location>
</feature>
<keyword evidence="6 7" id="KW-0472">Membrane</keyword>
<feature type="transmembrane region" description="Helical" evidence="7">
    <location>
        <begin position="12"/>
        <end position="30"/>
    </location>
</feature>
<accession>A0A6B1DRG9</accession>
<evidence type="ECO:0000259" key="8">
    <source>
        <dbReference type="Pfam" id="PF04039"/>
    </source>
</evidence>
<dbReference type="PANTHER" id="PTHR33932:SF4">
    <property type="entry name" value="NA(+)_H(+) ANTIPORTER SUBUNIT B"/>
    <property type="match status" value="1"/>
</dbReference>
<dbReference type="InterPro" id="IPR050622">
    <property type="entry name" value="CPA3_antiporter_subunitB"/>
</dbReference>
<dbReference type="GO" id="GO:0005886">
    <property type="term" value="C:plasma membrane"/>
    <property type="evidence" value="ECO:0007669"/>
    <property type="project" value="UniProtKB-SubCell"/>
</dbReference>
<sequence length="162" mass="17558">MTELYLKYVLNGLTAALILLAFFFLLRGHLLPGGGFVGGLMAAAVVELAIISQGAVTVQRRVGRLLLPVSGLGLLTAVLAIVFGWPKSGTVFAPVYFHLPWLEVEFSTALAFDFGVFLVVMSVTSLFLLDLTLTRSARLEQLLDMEDMEDRSVGKEQVSPPS</sequence>
<gene>
    <name evidence="9" type="ORF">F4Y08_01775</name>
</gene>
<dbReference type="EMBL" id="VXPY01000013">
    <property type="protein sequence ID" value="MYD89054.1"/>
    <property type="molecule type" value="Genomic_DNA"/>
</dbReference>
<evidence type="ECO:0000256" key="7">
    <source>
        <dbReference type="SAM" id="Phobius"/>
    </source>
</evidence>
<comment type="similarity">
    <text evidence="2">Belongs to the CPA3 antiporters (TC 2.A.63) subunit B family.</text>
</comment>
<evidence type="ECO:0000256" key="6">
    <source>
        <dbReference type="ARBA" id="ARBA00023136"/>
    </source>
</evidence>
<keyword evidence="4 7" id="KW-0812">Transmembrane</keyword>
<evidence type="ECO:0000256" key="5">
    <source>
        <dbReference type="ARBA" id="ARBA00022989"/>
    </source>
</evidence>
<dbReference type="InterPro" id="IPR007182">
    <property type="entry name" value="MnhB"/>
</dbReference>
<feature type="transmembrane region" description="Helical" evidence="7">
    <location>
        <begin position="65"/>
        <end position="86"/>
    </location>
</feature>
<protein>
    <submittedName>
        <fullName evidence="9">Na(+)/H(+) antiporter subunit B</fullName>
    </submittedName>
</protein>
<evidence type="ECO:0000313" key="9">
    <source>
        <dbReference type="EMBL" id="MYD89054.1"/>
    </source>
</evidence>
<dbReference type="AlphaFoldDB" id="A0A6B1DRG9"/>
<feature type="domain" description="Na+/H+ antiporter MnhB subunit-related protein" evidence="8">
    <location>
        <begin position="6"/>
        <end position="125"/>
    </location>
</feature>
<reference evidence="9" key="1">
    <citation type="submission" date="2019-09" db="EMBL/GenBank/DDBJ databases">
        <title>Characterisation of the sponge microbiome using genome-centric metagenomics.</title>
        <authorList>
            <person name="Engelberts J.P."/>
            <person name="Robbins S.J."/>
            <person name="De Goeij J.M."/>
            <person name="Aranda M."/>
            <person name="Bell S.C."/>
            <person name="Webster N.S."/>
        </authorList>
    </citation>
    <scope>NUCLEOTIDE SEQUENCE</scope>
    <source>
        <strain evidence="9">SB0662_bin_9</strain>
    </source>
</reference>
<dbReference type="PANTHER" id="PTHR33932">
    <property type="entry name" value="NA(+)/H(+) ANTIPORTER SUBUNIT B"/>
    <property type="match status" value="1"/>
</dbReference>
<proteinExistence type="inferred from homology"/>
<organism evidence="9">
    <name type="scientific">Caldilineaceae bacterium SB0662_bin_9</name>
    <dbReference type="NCBI Taxonomy" id="2605258"/>
    <lineage>
        <taxon>Bacteria</taxon>
        <taxon>Bacillati</taxon>
        <taxon>Chloroflexota</taxon>
        <taxon>Caldilineae</taxon>
        <taxon>Caldilineales</taxon>
        <taxon>Caldilineaceae</taxon>
    </lineage>
</organism>
<evidence type="ECO:0000256" key="2">
    <source>
        <dbReference type="ARBA" id="ARBA00009425"/>
    </source>
</evidence>
<evidence type="ECO:0000256" key="4">
    <source>
        <dbReference type="ARBA" id="ARBA00022692"/>
    </source>
</evidence>
<comment type="subcellular location">
    <subcellularLocation>
        <location evidence="1">Cell membrane</location>
        <topology evidence="1">Multi-pass membrane protein</topology>
    </subcellularLocation>
</comment>
<keyword evidence="5 7" id="KW-1133">Transmembrane helix</keyword>